<feature type="transmembrane region" description="Helical" evidence="2">
    <location>
        <begin position="162"/>
        <end position="183"/>
    </location>
</feature>
<sequence length="251" mass="25402">MVAGMVQPDTRPSGHPERRGTPALLYAAVAAPVMVAILAAATQPWLRPSDLTRDSQAVAVAHDATSPAYGVLSNVGIVLMAVACGMALLGWLVSRQTGDPVAALLAWSSALGLAFVLDDLLLLHESAAFGPWAGIAAAATYAAGFVAYLARFHELIRARLDGGLLILALAAFAGSAVVDVLAAPTQASVLVEDGAKLLGIVAWSVFVGRAAITALASNPPASTSAERVEPSVATPPSPGARAGAGAQARTR</sequence>
<evidence type="ECO:0000313" key="4">
    <source>
        <dbReference type="Proteomes" id="UP000199482"/>
    </source>
</evidence>
<keyword evidence="2" id="KW-1133">Transmembrane helix</keyword>
<feature type="transmembrane region" description="Helical" evidence="2">
    <location>
        <begin position="129"/>
        <end position="150"/>
    </location>
</feature>
<protein>
    <submittedName>
        <fullName evidence="3">Uncharacterized protein</fullName>
    </submittedName>
</protein>
<dbReference type="AlphaFoldDB" id="A0A1H1ZX16"/>
<dbReference type="STRING" id="589382.SAMN04489721_3390"/>
<feature type="transmembrane region" description="Helical" evidence="2">
    <location>
        <begin position="100"/>
        <end position="117"/>
    </location>
</feature>
<evidence type="ECO:0000256" key="2">
    <source>
        <dbReference type="SAM" id="Phobius"/>
    </source>
</evidence>
<feature type="transmembrane region" description="Helical" evidence="2">
    <location>
        <begin position="66"/>
        <end position="93"/>
    </location>
</feature>
<feature type="compositionally biased region" description="Low complexity" evidence="1">
    <location>
        <begin position="239"/>
        <end position="251"/>
    </location>
</feature>
<name>A0A1H1ZX16_9MICO</name>
<feature type="transmembrane region" description="Helical" evidence="2">
    <location>
        <begin position="195"/>
        <end position="217"/>
    </location>
</feature>
<reference evidence="4" key="1">
    <citation type="submission" date="2016-10" db="EMBL/GenBank/DDBJ databases">
        <authorList>
            <person name="Varghese N."/>
            <person name="Submissions S."/>
        </authorList>
    </citation>
    <scope>NUCLEOTIDE SEQUENCE [LARGE SCALE GENOMIC DNA]</scope>
    <source>
        <strain evidence="4">CPCC 202695</strain>
    </source>
</reference>
<accession>A0A1H1ZX16</accession>
<dbReference type="EMBL" id="LT629755">
    <property type="protein sequence ID" value="SDT38129.1"/>
    <property type="molecule type" value="Genomic_DNA"/>
</dbReference>
<dbReference type="Proteomes" id="UP000199482">
    <property type="component" value="Chromosome I"/>
</dbReference>
<gene>
    <name evidence="3" type="ORF">SAMN04489721_3390</name>
</gene>
<evidence type="ECO:0000313" key="3">
    <source>
        <dbReference type="EMBL" id="SDT38129.1"/>
    </source>
</evidence>
<keyword evidence="2" id="KW-0472">Membrane</keyword>
<keyword evidence="2" id="KW-0812">Transmembrane</keyword>
<feature type="region of interest" description="Disordered" evidence="1">
    <location>
        <begin position="219"/>
        <end position="251"/>
    </location>
</feature>
<evidence type="ECO:0000256" key="1">
    <source>
        <dbReference type="SAM" id="MobiDB-lite"/>
    </source>
</evidence>
<organism evidence="3 4">
    <name type="scientific">Agromyces flavus</name>
    <dbReference type="NCBI Taxonomy" id="589382"/>
    <lineage>
        <taxon>Bacteria</taxon>
        <taxon>Bacillati</taxon>
        <taxon>Actinomycetota</taxon>
        <taxon>Actinomycetes</taxon>
        <taxon>Micrococcales</taxon>
        <taxon>Microbacteriaceae</taxon>
        <taxon>Agromyces</taxon>
    </lineage>
</organism>
<feature type="transmembrane region" description="Helical" evidence="2">
    <location>
        <begin position="23"/>
        <end position="46"/>
    </location>
</feature>
<proteinExistence type="predicted"/>